<reference evidence="7 8" key="1">
    <citation type="submission" date="2023-07" db="EMBL/GenBank/DDBJ databases">
        <title>Sequencing the genomes of 1000 actinobacteria strains.</title>
        <authorList>
            <person name="Klenk H.-P."/>
        </authorList>
    </citation>
    <scope>NUCLEOTIDE SEQUENCE [LARGE SCALE GENOMIC DNA]</scope>
    <source>
        <strain evidence="7 8">DSM 19426</strain>
    </source>
</reference>
<keyword evidence="2" id="KW-0732">Signal</keyword>
<proteinExistence type="inferred from homology"/>
<dbReference type="PROSITE" id="PS00149">
    <property type="entry name" value="SULFATASE_2"/>
    <property type="match status" value="1"/>
</dbReference>
<dbReference type="Proteomes" id="UP001183648">
    <property type="component" value="Unassembled WGS sequence"/>
</dbReference>
<accession>A0ABU2BW38</accession>
<dbReference type="Gene3D" id="3.40.720.10">
    <property type="entry name" value="Alkaline Phosphatase, subunit A"/>
    <property type="match status" value="1"/>
</dbReference>
<feature type="region of interest" description="Disordered" evidence="5">
    <location>
        <begin position="23"/>
        <end position="44"/>
    </location>
</feature>
<dbReference type="RefSeq" id="WP_310302401.1">
    <property type="nucleotide sequence ID" value="NZ_BAAAPS010000013.1"/>
</dbReference>
<dbReference type="InterPro" id="IPR000917">
    <property type="entry name" value="Sulfatase_N"/>
</dbReference>
<dbReference type="CDD" id="cd16147">
    <property type="entry name" value="G6S"/>
    <property type="match status" value="1"/>
</dbReference>
<dbReference type="InterPro" id="IPR017850">
    <property type="entry name" value="Alkaline_phosphatase_core_sf"/>
</dbReference>
<protein>
    <submittedName>
        <fullName evidence="7">Arylsulfatase A-like enzyme</fullName>
    </submittedName>
</protein>
<evidence type="ECO:0000259" key="6">
    <source>
        <dbReference type="Pfam" id="PF00884"/>
    </source>
</evidence>
<evidence type="ECO:0000256" key="3">
    <source>
        <dbReference type="ARBA" id="ARBA00022801"/>
    </source>
</evidence>
<evidence type="ECO:0000256" key="4">
    <source>
        <dbReference type="ARBA" id="ARBA00023180"/>
    </source>
</evidence>
<organism evidence="7 8">
    <name type="scientific">Nocardioides marmoribigeumensis</name>
    <dbReference type="NCBI Taxonomy" id="433649"/>
    <lineage>
        <taxon>Bacteria</taxon>
        <taxon>Bacillati</taxon>
        <taxon>Actinomycetota</taxon>
        <taxon>Actinomycetes</taxon>
        <taxon>Propionibacteriales</taxon>
        <taxon>Nocardioidaceae</taxon>
        <taxon>Nocardioides</taxon>
    </lineage>
</organism>
<dbReference type="SUPFAM" id="SSF53649">
    <property type="entry name" value="Alkaline phosphatase-like"/>
    <property type="match status" value="1"/>
</dbReference>
<feature type="domain" description="Sulfatase N-terminal" evidence="6">
    <location>
        <begin position="55"/>
        <end position="423"/>
    </location>
</feature>
<gene>
    <name evidence="7" type="ORF">J2S63_002405</name>
</gene>
<evidence type="ECO:0000256" key="5">
    <source>
        <dbReference type="SAM" id="MobiDB-lite"/>
    </source>
</evidence>
<evidence type="ECO:0000313" key="8">
    <source>
        <dbReference type="Proteomes" id="UP001183648"/>
    </source>
</evidence>
<evidence type="ECO:0000256" key="1">
    <source>
        <dbReference type="ARBA" id="ARBA00008779"/>
    </source>
</evidence>
<evidence type="ECO:0000313" key="7">
    <source>
        <dbReference type="EMBL" id="MDR7362852.1"/>
    </source>
</evidence>
<dbReference type="PROSITE" id="PS00523">
    <property type="entry name" value="SULFATASE_1"/>
    <property type="match status" value="1"/>
</dbReference>
<dbReference type="Pfam" id="PF00884">
    <property type="entry name" value="Sulfatase"/>
    <property type="match status" value="1"/>
</dbReference>
<dbReference type="PANTHER" id="PTHR43108">
    <property type="entry name" value="N-ACETYLGLUCOSAMINE-6-SULFATASE FAMILY MEMBER"/>
    <property type="match status" value="1"/>
</dbReference>
<comment type="caution">
    <text evidence="7">The sequence shown here is derived from an EMBL/GenBank/DDBJ whole genome shotgun (WGS) entry which is preliminary data.</text>
</comment>
<keyword evidence="4" id="KW-0325">Glycoprotein</keyword>
<feature type="compositionally biased region" description="Polar residues" evidence="5">
    <location>
        <begin position="23"/>
        <end position="37"/>
    </location>
</feature>
<keyword evidence="8" id="KW-1185">Reference proteome</keyword>
<dbReference type="EMBL" id="JAVDYG010000001">
    <property type="protein sequence ID" value="MDR7362852.1"/>
    <property type="molecule type" value="Genomic_DNA"/>
</dbReference>
<dbReference type="InterPro" id="IPR024607">
    <property type="entry name" value="Sulfatase_CS"/>
</dbReference>
<sequence length="554" mass="61914">MVGRWRGALVVLLAAAVAGIPSSPSTGRTAPGTTSLGQAQQVQQVEPRVVLRPRPNVVFIMTDDMRDDDLRFMPWTRRMIGDKGVRFRNSFSPYPLCCPARASVLTGRYAHNHRVMSVLLPYAFPSFDDRSTFATWLHDSGYTTTYVGKYLNGFGKWPAPRSSGGTSLSYVPPGWTDWRASFDQGFAPFSPYAGDTYDFFDTTLSRNGHGFTPYEGRYQTRVYGRLSERIIARRAASERPFLFYLSFAAPHHGWPVEPDDPGPVVRDDGEVTTFPTTARPNDVKGAFDRRIRQAPGVSWVDPDFRDKPGYLQKPALNAAEKAALLEVTRQRAEALSVVDEQVRRTVRALRRSGELGRTLVVFTSDNGYFLGEQRMREGKIWPHEPSLRVPLLMRGPGIPAGQVRNDPFSSIDFAPTIAELAGVTPRTQVDGVSLLGVARHGDRGWTRGVLTETGPQHPEIERRTDWAGRAVLPGGDRDVRFAIGLRTPRYLYVDLASGAHELYDLRRDPREYVNLARRPSYAGRLRLLADVLARLRDCQGEECSRPLPPDLAGR</sequence>
<dbReference type="PANTHER" id="PTHR43108:SF8">
    <property type="entry name" value="SD21168P"/>
    <property type="match status" value="1"/>
</dbReference>
<name>A0ABU2BW38_9ACTN</name>
<comment type="similarity">
    <text evidence="1">Belongs to the sulfatase family.</text>
</comment>
<evidence type="ECO:0000256" key="2">
    <source>
        <dbReference type="ARBA" id="ARBA00022729"/>
    </source>
</evidence>
<keyword evidence="3" id="KW-0378">Hydrolase</keyword>